<evidence type="ECO:0000256" key="1">
    <source>
        <dbReference type="SAM" id="MobiDB-lite"/>
    </source>
</evidence>
<dbReference type="EMBL" id="ML769443">
    <property type="protein sequence ID" value="KAE9401675.1"/>
    <property type="molecule type" value="Genomic_DNA"/>
</dbReference>
<evidence type="ECO:0000313" key="3">
    <source>
        <dbReference type="Proteomes" id="UP000799118"/>
    </source>
</evidence>
<name>A0A6A4HYK9_9AGAR</name>
<reference evidence="2" key="1">
    <citation type="journal article" date="2019" name="Environ. Microbiol.">
        <title>Fungal ecological strategies reflected in gene transcription - a case study of two litter decomposers.</title>
        <authorList>
            <person name="Barbi F."/>
            <person name="Kohler A."/>
            <person name="Barry K."/>
            <person name="Baskaran P."/>
            <person name="Daum C."/>
            <person name="Fauchery L."/>
            <person name="Ihrmark K."/>
            <person name="Kuo A."/>
            <person name="LaButti K."/>
            <person name="Lipzen A."/>
            <person name="Morin E."/>
            <person name="Grigoriev I.V."/>
            <person name="Henrissat B."/>
            <person name="Lindahl B."/>
            <person name="Martin F."/>
        </authorList>
    </citation>
    <scope>NUCLEOTIDE SEQUENCE</scope>
    <source>
        <strain evidence="2">JB14</strain>
    </source>
</reference>
<accession>A0A6A4HYK9</accession>
<dbReference type="AlphaFoldDB" id="A0A6A4HYK9"/>
<organism evidence="2 3">
    <name type="scientific">Gymnopus androsaceus JB14</name>
    <dbReference type="NCBI Taxonomy" id="1447944"/>
    <lineage>
        <taxon>Eukaryota</taxon>
        <taxon>Fungi</taxon>
        <taxon>Dikarya</taxon>
        <taxon>Basidiomycota</taxon>
        <taxon>Agaricomycotina</taxon>
        <taxon>Agaricomycetes</taxon>
        <taxon>Agaricomycetidae</taxon>
        <taxon>Agaricales</taxon>
        <taxon>Marasmiineae</taxon>
        <taxon>Omphalotaceae</taxon>
        <taxon>Gymnopus</taxon>
    </lineage>
</organism>
<evidence type="ECO:0000313" key="2">
    <source>
        <dbReference type="EMBL" id="KAE9401675.1"/>
    </source>
</evidence>
<sequence length="307" mass="34485">MPFTTSTTSVSDSFDNKHPLSHSISLNGIGSITSDDGDAGLQPSFTTSTSSTDITAQAETMSELEIMIPESPDQRILHTRSWRSYSKSLPTSIDIASLDTTTLSWAKFGESMKAVHSGQPDTPVELSIVGRVDGRNSELRPHAGYMRPNRSHCCLAAAQLRLVMRASQDDVRKRKFHRALQNLDCLMENQRVPSIGWKADGVTFNEFGDFYARDRRVAFQHRLFKALKAGDSIDHKYADKFYIWGTAGWPVRGEYAIRELKEMVSSRSHIISALKIEGCYLLDIDSPEEYDQYFAGRDVVTLFLFVE</sequence>
<gene>
    <name evidence="2" type="ORF">BT96DRAFT_991841</name>
</gene>
<dbReference type="Proteomes" id="UP000799118">
    <property type="component" value="Unassembled WGS sequence"/>
</dbReference>
<feature type="region of interest" description="Disordered" evidence="1">
    <location>
        <begin position="35"/>
        <end position="54"/>
    </location>
</feature>
<keyword evidence="3" id="KW-1185">Reference proteome</keyword>
<dbReference type="OrthoDB" id="2843772at2759"/>
<proteinExistence type="predicted"/>
<protein>
    <submittedName>
        <fullName evidence="2">Uncharacterized protein</fullName>
    </submittedName>
</protein>